<sequence length="106" mass="12039">MQITHLDAVFRQVIGQVFRHALGQGRDQHPLPDHDARPGFRQQIVDLGVGGPDLDLGVDQAGRAHHLLDHLLLMRGFVFRRRGGDEHALAHHLLEFIEPERPVIQR</sequence>
<gene>
    <name evidence="1" type="ORF">GALL_366810</name>
</gene>
<dbReference type="AntiFam" id="ANF00217">
    <property type="entry name" value="Shadow ORF (opposite uvrB)"/>
</dbReference>
<reference evidence="1" key="1">
    <citation type="submission" date="2016-10" db="EMBL/GenBank/DDBJ databases">
        <title>Sequence of Gallionella enrichment culture.</title>
        <authorList>
            <person name="Poehlein A."/>
            <person name="Muehling M."/>
            <person name="Daniel R."/>
        </authorList>
    </citation>
    <scope>NUCLEOTIDE SEQUENCE</scope>
</reference>
<proteinExistence type="predicted"/>
<evidence type="ECO:0000313" key="1">
    <source>
        <dbReference type="EMBL" id="OIQ81555.1"/>
    </source>
</evidence>
<organism evidence="1">
    <name type="scientific">mine drainage metagenome</name>
    <dbReference type="NCBI Taxonomy" id="410659"/>
    <lineage>
        <taxon>unclassified sequences</taxon>
        <taxon>metagenomes</taxon>
        <taxon>ecological metagenomes</taxon>
    </lineage>
</organism>
<protein>
    <submittedName>
        <fullName evidence="1">Uncharacterized protein</fullName>
    </submittedName>
</protein>
<comment type="caution">
    <text evidence="1">The sequence shown here is derived from an EMBL/GenBank/DDBJ whole genome shotgun (WGS) entry which is preliminary data.</text>
</comment>
<dbReference type="EMBL" id="MLJW01000910">
    <property type="protein sequence ID" value="OIQ81555.1"/>
    <property type="molecule type" value="Genomic_DNA"/>
</dbReference>
<name>A0A1J5QVP8_9ZZZZ</name>
<dbReference type="AlphaFoldDB" id="A0A1J5QVP8"/>
<accession>A0A1J5QVP8</accession>